<sequence length="155" mass="17377">MESAHLPIISPELADHVEESREADVVKAGLSVVHIKALSPDYQLDLEALVTPQLSCEIREFVFSCDLDSILLGEFALPSVEQQALLLLDGLKKHLENNQSKKTQQLCIFVAYDLGALVLKNAISIAYLEQVNWSGIIDTAVQFVFWESFHRRQNV</sequence>
<dbReference type="OrthoDB" id="341259at2759"/>
<dbReference type="GeneID" id="81464364"/>
<dbReference type="EMBL" id="JAPZBT010000002">
    <property type="protein sequence ID" value="KAJ5375445.1"/>
    <property type="molecule type" value="Genomic_DNA"/>
</dbReference>
<proteinExistence type="predicted"/>
<comment type="caution">
    <text evidence="1">The sequence shown here is derived from an EMBL/GenBank/DDBJ whole genome shotgun (WGS) entry which is preliminary data.</text>
</comment>
<keyword evidence="2" id="KW-1185">Reference proteome</keyword>
<organism evidence="1 2">
    <name type="scientific">Penicillium concentricum</name>
    <dbReference type="NCBI Taxonomy" id="293559"/>
    <lineage>
        <taxon>Eukaryota</taxon>
        <taxon>Fungi</taxon>
        <taxon>Dikarya</taxon>
        <taxon>Ascomycota</taxon>
        <taxon>Pezizomycotina</taxon>
        <taxon>Eurotiomycetes</taxon>
        <taxon>Eurotiomycetidae</taxon>
        <taxon>Eurotiales</taxon>
        <taxon>Aspergillaceae</taxon>
        <taxon>Penicillium</taxon>
    </lineage>
</organism>
<protein>
    <submittedName>
        <fullName evidence="1">Uncharacterized protein</fullName>
    </submittedName>
</protein>
<evidence type="ECO:0000313" key="1">
    <source>
        <dbReference type="EMBL" id="KAJ5375445.1"/>
    </source>
</evidence>
<reference evidence="1" key="1">
    <citation type="submission" date="2022-12" db="EMBL/GenBank/DDBJ databases">
        <authorList>
            <person name="Petersen C."/>
        </authorList>
    </citation>
    <scope>NUCLEOTIDE SEQUENCE</scope>
    <source>
        <strain evidence="1">IBT 3081</strain>
    </source>
</reference>
<dbReference type="AlphaFoldDB" id="A0A9W9VDF6"/>
<name>A0A9W9VDF6_9EURO</name>
<accession>A0A9W9VDF6</accession>
<gene>
    <name evidence="1" type="ORF">N7517_007451</name>
</gene>
<dbReference type="RefSeq" id="XP_056581431.1">
    <property type="nucleotide sequence ID" value="XM_056725181.1"/>
</dbReference>
<reference evidence="1" key="2">
    <citation type="journal article" date="2023" name="IMA Fungus">
        <title>Comparative genomic study of the Penicillium genus elucidates a diverse pangenome and 15 lateral gene transfer events.</title>
        <authorList>
            <person name="Petersen C."/>
            <person name="Sorensen T."/>
            <person name="Nielsen M.R."/>
            <person name="Sondergaard T.E."/>
            <person name="Sorensen J.L."/>
            <person name="Fitzpatrick D.A."/>
            <person name="Frisvad J.C."/>
            <person name="Nielsen K.L."/>
        </authorList>
    </citation>
    <scope>NUCLEOTIDE SEQUENCE</scope>
    <source>
        <strain evidence="1">IBT 3081</strain>
    </source>
</reference>
<evidence type="ECO:0000313" key="2">
    <source>
        <dbReference type="Proteomes" id="UP001147752"/>
    </source>
</evidence>
<dbReference type="Proteomes" id="UP001147752">
    <property type="component" value="Unassembled WGS sequence"/>
</dbReference>